<evidence type="ECO:0000256" key="1">
    <source>
        <dbReference type="SAM" id="SignalP"/>
    </source>
</evidence>
<keyword evidence="1" id="KW-0732">Signal</keyword>
<protein>
    <recommendedName>
        <fullName evidence="4">Thioredoxin domain-containing protein</fullName>
    </recommendedName>
</protein>
<dbReference type="EMBL" id="CP023777">
    <property type="protein sequence ID" value="ATL49104.1"/>
    <property type="molecule type" value="Genomic_DNA"/>
</dbReference>
<name>A0A291QZ27_9BACT</name>
<feature type="chain" id="PRO_5012335463" description="Thioredoxin domain-containing protein" evidence="1">
    <location>
        <begin position="22"/>
        <end position="413"/>
    </location>
</feature>
<dbReference type="SUPFAM" id="SSF52833">
    <property type="entry name" value="Thioredoxin-like"/>
    <property type="match status" value="1"/>
</dbReference>
<feature type="signal peptide" evidence="1">
    <location>
        <begin position="1"/>
        <end position="21"/>
    </location>
</feature>
<dbReference type="InterPro" id="IPR036249">
    <property type="entry name" value="Thioredoxin-like_sf"/>
</dbReference>
<accession>A0A291QZ27</accession>
<dbReference type="Pfam" id="PF13899">
    <property type="entry name" value="Thioredoxin_7"/>
    <property type="match status" value="1"/>
</dbReference>
<proteinExistence type="predicted"/>
<evidence type="ECO:0008006" key="4">
    <source>
        <dbReference type="Google" id="ProtNLM"/>
    </source>
</evidence>
<evidence type="ECO:0000313" key="3">
    <source>
        <dbReference type="Proteomes" id="UP000220133"/>
    </source>
</evidence>
<dbReference type="Proteomes" id="UP000220133">
    <property type="component" value="Chromosome"/>
</dbReference>
<dbReference type="Gene3D" id="3.40.30.10">
    <property type="entry name" value="Glutaredoxin"/>
    <property type="match status" value="1"/>
</dbReference>
<organism evidence="2 3">
    <name type="scientific">Chitinophaga caeni</name>
    <dbReference type="NCBI Taxonomy" id="2029983"/>
    <lineage>
        <taxon>Bacteria</taxon>
        <taxon>Pseudomonadati</taxon>
        <taxon>Bacteroidota</taxon>
        <taxon>Chitinophagia</taxon>
        <taxon>Chitinophagales</taxon>
        <taxon>Chitinophagaceae</taxon>
        <taxon>Chitinophaga</taxon>
    </lineage>
</organism>
<dbReference type="AlphaFoldDB" id="A0A291QZ27"/>
<dbReference type="RefSeq" id="WP_098195472.1">
    <property type="nucleotide sequence ID" value="NZ_CP023777.1"/>
</dbReference>
<gene>
    <name evidence="2" type="ORF">COR50_19080</name>
</gene>
<dbReference type="OrthoDB" id="120730at2"/>
<sequence>MNFKKFSFLCALMLATICSFAQEKAHFEQGNFKAVLAQAKAANKPIFIDLYFEGCMPCKKMDQDVFTDPKVITYLNGNYICFKSDIFKEEDGKFLCQKFAVGGFPTFLLLSPDGHLINNFSGYTATDRLLPLLADAKEKAARKEVKKFDNKFNNKYPSFYHTRYFNMSDKSDKSEAIAAYEKQQKKYKPEVNFVVQGIFLQRLSEKTQEDFYNKAAQYAKDYSAEIAGRAMTFIAQKKAKKFAADKDKAGFDKMLAYIKTVYNERDWKIFGLPICEEFYKQYGDYQAFVDYVNSTPSYTLIDKAILVNKVLPGIKNNQQAIQSMLEWFKDEKAVSGISMVALPEVQYTISALNLKADNPWEAKKYALEASLIKAKHKAEWNADIINQYTAKLLNGEKDIEFKAVKISKPILMD</sequence>
<evidence type="ECO:0000313" key="2">
    <source>
        <dbReference type="EMBL" id="ATL49104.1"/>
    </source>
</evidence>
<reference evidence="2 3" key="1">
    <citation type="submission" date="2017-10" db="EMBL/GenBank/DDBJ databases">
        <title>Paenichitinophaga pekingensis gen. nov., sp. nov., isolated from activated sludge.</title>
        <authorList>
            <person name="Jin D."/>
            <person name="Kong X."/>
            <person name="Deng Y."/>
            <person name="Bai Z."/>
        </authorList>
    </citation>
    <scope>NUCLEOTIDE SEQUENCE [LARGE SCALE GENOMIC DNA]</scope>
    <source>
        <strain evidence="2 3">13</strain>
    </source>
</reference>
<keyword evidence="3" id="KW-1185">Reference proteome</keyword>
<dbReference type="KEGG" id="cbae:COR50_19080"/>